<organism evidence="3 4">
    <name type="scientific">Allomyces macrogynus (strain ATCC 38327)</name>
    <name type="common">Allomyces javanicus var. macrogynus</name>
    <dbReference type="NCBI Taxonomy" id="578462"/>
    <lineage>
        <taxon>Eukaryota</taxon>
        <taxon>Fungi</taxon>
        <taxon>Fungi incertae sedis</taxon>
        <taxon>Blastocladiomycota</taxon>
        <taxon>Blastocladiomycetes</taxon>
        <taxon>Blastocladiales</taxon>
        <taxon>Blastocladiaceae</taxon>
        <taxon>Allomyces</taxon>
    </lineage>
</organism>
<evidence type="ECO:0000259" key="2">
    <source>
        <dbReference type="PROSITE" id="PS50030"/>
    </source>
</evidence>
<name>A0A0L0SWP6_ALLM3</name>
<protein>
    <recommendedName>
        <fullName evidence="2">UBA domain-containing protein</fullName>
    </recommendedName>
</protein>
<sequence length="377" mass="40454">MRLRSSPSTRSASRISSRSAAHMPTACNASSKLARKRPKPHSPGSSGHDFSRPRHRHFADPVRPPRPAAGRPTPPTVPFDFSEFETASPPDPWDAAAASNGPANGNDDWHQLQHVMSSASMSSLPTAATAAAVPPPPMPAPVPPNPYQQQPFSYTMPTPQPLTTAGRALPPILQSQQQQQPYMGSPSMPYAVPPAIVGPPVPPRPPMRASYNGESPYGSGPRVAPSPLAQPVQCSGSSAGSPPNRRPNKPPPPPPGHSKPVPRYVGPEFRAVFDKMMDMGFAQEGVEIAIALFRDNVKKITDFCLLYPDLAASGCTRNDLLVAGQTVDAARHNWDVYSRYLQSFARLREMGFPADNVATALLVHGFNENRALQALGV</sequence>
<proteinExistence type="predicted"/>
<dbReference type="STRING" id="578462.A0A0L0SWP6"/>
<dbReference type="GO" id="GO:0043162">
    <property type="term" value="P:ubiquitin-dependent protein catabolic process via the multivesicular body sorting pathway"/>
    <property type="evidence" value="ECO:0007669"/>
    <property type="project" value="InterPro"/>
</dbReference>
<feature type="compositionally biased region" description="Low complexity" evidence="1">
    <location>
        <begin position="1"/>
        <end position="21"/>
    </location>
</feature>
<dbReference type="VEuPathDB" id="FungiDB:AMAG_11432"/>
<gene>
    <name evidence="3" type="ORF">AMAG_11432</name>
</gene>
<dbReference type="InterPro" id="IPR038870">
    <property type="entry name" value="UBAP1"/>
</dbReference>
<feature type="compositionally biased region" description="Low complexity" evidence="1">
    <location>
        <begin position="93"/>
        <end position="106"/>
    </location>
</feature>
<dbReference type="PANTHER" id="PTHR15960">
    <property type="entry name" value="LD44032P"/>
    <property type="match status" value="1"/>
</dbReference>
<reference evidence="3 4" key="1">
    <citation type="submission" date="2009-11" db="EMBL/GenBank/DDBJ databases">
        <title>Annotation of Allomyces macrogynus ATCC 38327.</title>
        <authorList>
            <consortium name="The Broad Institute Genome Sequencing Platform"/>
            <person name="Russ C."/>
            <person name="Cuomo C."/>
            <person name="Burger G."/>
            <person name="Gray M.W."/>
            <person name="Holland P.W.H."/>
            <person name="King N."/>
            <person name="Lang F.B.F."/>
            <person name="Roger A.J."/>
            <person name="Ruiz-Trillo I."/>
            <person name="Young S.K."/>
            <person name="Zeng Q."/>
            <person name="Gargeya S."/>
            <person name="Fitzgerald M."/>
            <person name="Haas B."/>
            <person name="Abouelleil A."/>
            <person name="Alvarado L."/>
            <person name="Arachchi H.M."/>
            <person name="Berlin A."/>
            <person name="Chapman S.B."/>
            <person name="Gearin G."/>
            <person name="Goldberg J."/>
            <person name="Griggs A."/>
            <person name="Gujja S."/>
            <person name="Hansen M."/>
            <person name="Heiman D."/>
            <person name="Howarth C."/>
            <person name="Larimer J."/>
            <person name="Lui A."/>
            <person name="MacDonald P.J.P."/>
            <person name="McCowen C."/>
            <person name="Montmayeur A."/>
            <person name="Murphy C."/>
            <person name="Neiman D."/>
            <person name="Pearson M."/>
            <person name="Priest M."/>
            <person name="Roberts A."/>
            <person name="Saif S."/>
            <person name="Shea T."/>
            <person name="Sisk P."/>
            <person name="Stolte C."/>
            <person name="Sykes S."/>
            <person name="Wortman J."/>
            <person name="Nusbaum C."/>
            <person name="Birren B."/>
        </authorList>
    </citation>
    <scope>NUCLEOTIDE SEQUENCE [LARGE SCALE GENOMIC DNA]</scope>
    <source>
        <strain evidence="3 4">ATCC 38327</strain>
    </source>
</reference>
<dbReference type="PANTHER" id="PTHR15960:SF5">
    <property type="entry name" value="LD44032P"/>
    <property type="match status" value="1"/>
</dbReference>
<dbReference type="eggNOG" id="ENOG502T854">
    <property type="taxonomic scope" value="Eukaryota"/>
</dbReference>
<dbReference type="InterPro" id="IPR042575">
    <property type="entry name" value="UBAP1_C"/>
</dbReference>
<dbReference type="SUPFAM" id="SSF46934">
    <property type="entry name" value="UBA-like"/>
    <property type="match status" value="1"/>
</dbReference>
<dbReference type="EMBL" id="GG745351">
    <property type="protein sequence ID" value="KNE66958.1"/>
    <property type="molecule type" value="Genomic_DNA"/>
</dbReference>
<dbReference type="GO" id="GO:0043130">
    <property type="term" value="F:ubiquitin binding"/>
    <property type="evidence" value="ECO:0007669"/>
    <property type="project" value="InterPro"/>
</dbReference>
<evidence type="ECO:0000256" key="1">
    <source>
        <dbReference type="SAM" id="MobiDB-lite"/>
    </source>
</evidence>
<dbReference type="Proteomes" id="UP000054350">
    <property type="component" value="Unassembled WGS sequence"/>
</dbReference>
<keyword evidence="4" id="KW-1185">Reference proteome</keyword>
<accession>A0A0L0SWP6</accession>
<dbReference type="CDD" id="cd14316">
    <property type="entry name" value="UBA2_UBAP1_like"/>
    <property type="match status" value="1"/>
</dbReference>
<dbReference type="AlphaFoldDB" id="A0A0L0SWP6"/>
<feature type="compositionally biased region" description="Pro residues" evidence="1">
    <location>
        <begin position="62"/>
        <end position="77"/>
    </location>
</feature>
<feature type="region of interest" description="Disordered" evidence="1">
    <location>
        <begin position="201"/>
        <end position="263"/>
    </location>
</feature>
<dbReference type="InterPro" id="IPR015940">
    <property type="entry name" value="UBA"/>
</dbReference>
<feature type="region of interest" description="Disordered" evidence="1">
    <location>
        <begin position="127"/>
        <end position="166"/>
    </location>
</feature>
<feature type="domain" description="UBA" evidence="2">
    <location>
        <begin position="335"/>
        <end position="377"/>
    </location>
</feature>
<dbReference type="Gene3D" id="1.20.120.1920">
    <property type="entry name" value="UBAP1 SOUBA domain"/>
    <property type="match status" value="1"/>
</dbReference>
<feature type="compositionally biased region" description="Polar residues" evidence="1">
    <location>
        <begin position="147"/>
        <end position="163"/>
    </location>
</feature>
<reference evidence="4" key="2">
    <citation type="submission" date="2009-11" db="EMBL/GenBank/DDBJ databases">
        <title>The Genome Sequence of Allomyces macrogynus strain ATCC 38327.</title>
        <authorList>
            <consortium name="The Broad Institute Genome Sequencing Platform"/>
            <person name="Russ C."/>
            <person name="Cuomo C."/>
            <person name="Shea T."/>
            <person name="Young S.K."/>
            <person name="Zeng Q."/>
            <person name="Koehrsen M."/>
            <person name="Haas B."/>
            <person name="Borodovsky M."/>
            <person name="Guigo R."/>
            <person name="Alvarado L."/>
            <person name="Berlin A."/>
            <person name="Borenstein D."/>
            <person name="Chen Z."/>
            <person name="Engels R."/>
            <person name="Freedman E."/>
            <person name="Gellesch M."/>
            <person name="Goldberg J."/>
            <person name="Griggs A."/>
            <person name="Gujja S."/>
            <person name="Heiman D."/>
            <person name="Hepburn T."/>
            <person name="Howarth C."/>
            <person name="Jen D."/>
            <person name="Larson L."/>
            <person name="Lewis B."/>
            <person name="Mehta T."/>
            <person name="Park D."/>
            <person name="Pearson M."/>
            <person name="Roberts A."/>
            <person name="Saif S."/>
            <person name="Shenoy N."/>
            <person name="Sisk P."/>
            <person name="Stolte C."/>
            <person name="Sykes S."/>
            <person name="Walk T."/>
            <person name="White J."/>
            <person name="Yandava C."/>
            <person name="Burger G."/>
            <person name="Gray M.W."/>
            <person name="Holland P.W.H."/>
            <person name="King N."/>
            <person name="Lang F.B.F."/>
            <person name="Roger A.J."/>
            <person name="Ruiz-Trillo I."/>
            <person name="Lander E."/>
            <person name="Nusbaum C."/>
        </authorList>
    </citation>
    <scope>NUCLEOTIDE SEQUENCE [LARGE SCALE GENOMIC DNA]</scope>
    <source>
        <strain evidence="4">ATCC 38327</strain>
    </source>
</reference>
<dbReference type="OrthoDB" id="5584755at2759"/>
<evidence type="ECO:0000313" key="4">
    <source>
        <dbReference type="Proteomes" id="UP000054350"/>
    </source>
</evidence>
<dbReference type="PROSITE" id="PS50030">
    <property type="entry name" value="UBA"/>
    <property type="match status" value="1"/>
</dbReference>
<dbReference type="GO" id="GO:0000813">
    <property type="term" value="C:ESCRT I complex"/>
    <property type="evidence" value="ECO:0007669"/>
    <property type="project" value="InterPro"/>
</dbReference>
<feature type="region of interest" description="Disordered" evidence="1">
    <location>
        <begin position="1"/>
        <end position="109"/>
    </location>
</feature>
<evidence type="ECO:0000313" key="3">
    <source>
        <dbReference type="EMBL" id="KNE66958.1"/>
    </source>
</evidence>
<dbReference type="InterPro" id="IPR009060">
    <property type="entry name" value="UBA-like_sf"/>
</dbReference>
<feature type="compositionally biased region" description="Pro residues" evidence="1">
    <location>
        <begin position="133"/>
        <end position="146"/>
    </location>
</feature>
<dbReference type="OMA" id="NDNECDF"/>